<protein>
    <submittedName>
        <fullName evidence="3">Bola1 protein</fullName>
    </submittedName>
</protein>
<comment type="similarity">
    <text evidence="1">Belongs to the BolA/IbaG family.</text>
</comment>
<dbReference type="GO" id="GO:0005739">
    <property type="term" value="C:mitochondrion"/>
    <property type="evidence" value="ECO:0007669"/>
    <property type="project" value="TreeGrafter"/>
</dbReference>
<gene>
    <name evidence="3" type="primary">Bola1</name>
    <name evidence="3" type="ORF">SNAT2548_LOCUS33127</name>
</gene>
<dbReference type="OrthoDB" id="410987at2759"/>
<dbReference type="Gene3D" id="3.30.300.90">
    <property type="entry name" value="BolA-like"/>
    <property type="match status" value="1"/>
</dbReference>
<dbReference type="AlphaFoldDB" id="A0A812UV20"/>
<dbReference type="InterPro" id="IPR050961">
    <property type="entry name" value="BolA/IbaG_stress_morph_reg"/>
</dbReference>
<feature type="compositionally biased region" description="Pro residues" evidence="2">
    <location>
        <begin position="158"/>
        <end position="174"/>
    </location>
</feature>
<dbReference type="Pfam" id="PF01722">
    <property type="entry name" value="BolA"/>
    <property type="match status" value="1"/>
</dbReference>
<dbReference type="InterPro" id="IPR002634">
    <property type="entry name" value="BolA"/>
</dbReference>
<name>A0A812UV20_9DINO</name>
<comment type="caution">
    <text evidence="3">The sequence shown here is derived from an EMBL/GenBank/DDBJ whole genome shotgun (WGS) entry which is preliminary data.</text>
</comment>
<dbReference type="InterPro" id="IPR036065">
    <property type="entry name" value="BolA-like_sf"/>
</dbReference>
<dbReference type="SUPFAM" id="SSF82657">
    <property type="entry name" value="BolA-like"/>
    <property type="match status" value="1"/>
</dbReference>
<evidence type="ECO:0000256" key="2">
    <source>
        <dbReference type="SAM" id="MobiDB-lite"/>
    </source>
</evidence>
<dbReference type="EMBL" id="CAJNDS010002742">
    <property type="protein sequence ID" value="CAE7580631.1"/>
    <property type="molecule type" value="Genomic_DNA"/>
</dbReference>
<proteinExistence type="inferred from homology"/>
<evidence type="ECO:0000256" key="1">
    <source>
        <dbReference type="ARBA" id="ARBA00005578"/>
    </source>
</evidence>
<dbReference type="PANTHER" id="PTHR46229:SF2">
    <property type="entry name" value="BOLA-LIKE PROTEIN 1"/>
    <property type="match status" value="1"/>
</dbReference>
<evidence type="ECO:0000313" key="3">
    <source>
        <dbReference type="EMBL" id="CAE7580631.1"/>
    </source>
</evidence>
<feature type="region of interest" description="Disordered" evidence="2">
    <location>
        <begin position="116"/>
        <end position="174"/>
    </location>
</feature>
<keyword evidence="4" id="KW-1185">Reference proteome</keyword>
<dbReference type="PANTHER" id="PTHR46229">
    <property type="entry name" value="BOLA TRANSCRIPTION REGULATOR"/>
    <property type="match status" value="1"/>
</dbReference>
<accession>A0A812UV20</accession>
<organism evidence="3 4">
    <name type="scientific">Symbiodinium natans</name>
    <dbReference type="NCBI Taxonomy" id="878477"/>
    <lineage>
        <taxon>Eukaryota</taxon>
        <taxon>Sar</taxon>
        <taxon>Alveolata</taxon>
        <taxon>Dinophyceae</taxon>
        <taxon>Suessiales</taxon>
        <taxon>Symbiodiniaceae</taxon>
        <taxon>Symbiodinium</taxon>
    </lineage>
</organism>
<reference evidence="3" key="1">
    <citation type="submission" date="2021-02" db="EMBL/GenBank/DDBJ databases">
        <authorList>
            <person name="Dougan E. K."/>
            <person name="Rhodes N."/>
            <person name="Thang M."/>
            <person name="Chan C."/>
        </authorList>
    </citation>
    <scope>NUCLEOTIDE SEQUENCE</scope>
</reference>
<sequence>MEAEFGCYFLKNWQPAALPRTLESLQQLLADEVRAGELPASPAVCLAPPPAPLEQCTVGALGRGSGSQVLVLESLQEELRPQVDSLLEEAEDFAGNALPQSDDEALLLGDAATSPVRTRKRTGAGFDSDSGSEDGLPWGDAEVVETPRATGVPLEASPSPPGGEEPLPHMPTPLPQMPGVNLQPGIVRASSGPLKGSCACLPAITLLAWPLWSLAMTRQPAMGSHPVESVRAAASDYAAWAREKLLRSIPDIRNIEVEDVSDGHTVEGFADGSKRAQDPNGRELKVLVVSGAFESLSPVQRQRLVHKALEEALSSGAIHSLPALRTLTPQQWEEKDCSREQQVNCVPPEAVVDEDALDLPTLSGDCGSCHR</sequence>
<evidence type="ECO:0000313" key="4">
    <source>
        <dbReference type="Proteomes" id="UP000604046"/>
    </source>
</evidence>
<dbReference type="Proteomes" id="UP000604046">
    <property type="component" value="Unassembled WGS sequence"/>
</dbReference>